<comment type="caution">
    <text evidence="3">The sequence shown here is derived from an EMBL/GenBank/DDBJ whole genome shotgun (WGS) entry which is preliminary data.</text>
</comment>
<name>A0A0A3I7Y0_9BACL</name>
<evidence type="ECO:0000256" key="1">
    <source>
        <dbReference type="SAM" id="Phobius"/>
    </source>
</evidence>
<proteinExistence type="predicted"/>
<accession>A0A0A3I7Y0</accession>
<dbReference type="EMBL" id="JPVN01000005">
    <property type="protein sequence ID" value="KGR79630.1"/>
    <property type="molecule type" value="Genomic_DNA"/>
</dbReference>
<keyword evidence="1" id="KW-1133">Transmembrane helix</keyword>
<dbReference type="PIRSF" id="PIRSF031509">
    <property type="entry name" value="Cell_wall_LiaF/YvqF"/>
    <property type="match status" value="1"/>
</dbReference>
<evidence type="ECO:0000313" key="3">
    <source>
        <dbReference type="EMBL" id="KGR79630.1"/>
    </source>
</evidence>
<dbReference type="InterPro" id="IPR016975">
    <property type="entry name" value="Cell_wall_LiaF"/>
</dbReference>
<keyword evidence="1" id="KW-0472">Membrane</keyword>
<organism evidence="3 4">
    <name type="scientific">Ureibacillus manganicus DSM 26584</name>
    <dbReference type="NCBI Taxonomy" id="1384049"/>
    <lineage>
        <taxon>Bacteria</taxon>
        <taxon>Bacillati</taxon>
        <taxon>Bacillota</taxon>
        <taxon>Bacilli</taxon>
        <taxon>Bacillales</taxon>
        <taxon>Caryophanaceae</taxon>
        <taxon>Ureibacillus</taxon>
    </lineage>
</organism>
<dbReference type="eggNOG" id="COG4758">
    <property type="taxonomic scope" value="Bacteria"/>
</dbReference>
<evidence type="ECO:0000313" key="4">
    <source>
        <dbReference type="Proteomes" id="UP000030416"/>
    </source>
</evidence>
<keyword evidence="4" id="KW-1185">Reference proteome</keyword>
<dbReference type="NCBIfam" id="NF040535">
    <property type="entry name" value="LiaF_C_term"/>
    <property type="match status" value="1"/>
</dbReference>
<dbReference type="Pfam" id="PF09922">
    <property type="entry name" value="LiaF-like_C"/>
    <property type="match status" value="1"/>
</dbReference>
<reference evidence="3 4" key="1">
    <citation type="submission" date="2014-02" db="EMBL/GenBank/DDBJ databases">
        <title>Draft genome sequence of Lysinibacillus manganicus DSM 26584T.</title>
        <authorList>
            <person name="Zhang F."/>
            <person name="Wang G."/>
            <person name="Zhang L."/>
        </authorList>
    </citation>
    <scope>NUCLEOTIDE SEQUENCE [LARGE SCALE GENOMIC DNA]</scope>
    <source>
        <strain evidence="3 4">DSM 26584</strain>
    </source>
</reference>
<gene>
    <name evidence="3" type="ORF">CD29_05900</name>
</gene>
<dbReference type="Proteomes" id="UP000030416">
    <property type="component" value="Unassembled WGS sequence"/>
</dbReference>
<dbReference type="InterPro" id="IPR047793">
    <property type="entry name" value="LiaF_C"/>
</dbReference>
<dbReference type="GO" id="GO:0016020">
    <property type="term" value="C:membrane"/>
    <property type="evidence" value="ECO:0007669"/>
    <property type="project" value="InterPro"/>
</dbReference>
<protein>
    <submittedName>
        <fullName evidence="3">Membrane protein</fullName>
    </submittedName>
</protein>
<feature type="domain" description="Cell wall-active antibiotics response LiaF-like C-terminal" evidence="2">
    <location>
        <begin position="112"/>
        <end position="224"/>
    </location>
</feature>
<dbReference type="OrthoDB" id="2351415at2"/>
<dbReference type="STRING" id="1384049.CD29_05900"/>
<dbReference type="InterPro" id="IPR024425">
    <property type="entry name" value="LiaF-like_C"/>
</dbReference>
<evidence type="ECO:0000259" key="2">
    <source>
        <dbReference type="Pfam" id="PF09922"/>
    </source>
</evidence>
<feature type="transmembrane region" description="Helical" evidence="1">
    <location>
        <begin position="12"/>
        <end position="45"/>
    </location>
</feature>
<feature type="transmembrane region" description="Helical" evidence="1">
    <location>
        <begin position="52"/>
        <end position="84"/>
    </location>
</feature>
<sequence length="227" mass="25528">MNKFTTDQLTTGLIILLLIVFAELTVFNNGGAFLLIISGFLLYFSFKKRNKIMFWVGCFFAFLAVLNVTSLRLFVIATLIYMLYKQYKKPQDDIIVDGAAFEKGAIHKNDLIGSISPPLEAYKWQDVHIQRFLGNITIDTTQTILPVGTSVITIRQSIGKVTVVVPYDIPFRLQYSTILGEVKLPGKPSKRLMNENLLITDGEADGAKRKLVIHVATWLGDVEVVRQ</sequence>
<dbReference type="RefSeq" id="WP_036183974.1">
    <property type="nucleotide sequence ID" value="NZ_AVDA01000005.1"/>
</dbReference>
<keyword evidence="1" id="KW-0812">Transmembrane</keyword>
<dbReference type="AlphaFoldDB" id="A0A0A3I7Y0"/>